<dbReference type="InterPro" id="IPR010499">
    <property type="entry name" value="AraC_E-bd"/>
</dbReference>
<dbReference type="InterPro" id="IPR029442">
    <property type="entry name" value="GyrI-like"/>
</dbReference>
<dbReference type="EMBL" id="CP025791">
    <property type="protein sequence ID" value="AUP80391.1"/>
    <property type="molecule type" value="Genomic_DNA"/>
</dbReference>
<dbReference type="KEGG" id="fek:C1H87_17410"/>
<evidence type="ECO:0000259" key="4">
    <source>
        <dbReference type="PROSITE" id="PS01124"/>
    </source>
</evidence>
<dbReference type="SMART" id="SM00871">
    <property type="entry name" value="AraC_E_bind"/>
    <property type="match status" value="1"/>
</dbReference>
<reference evidence="5 6" key="1">
    <citation type="submission" date="2018-01" db="EMBL/GenBank/DDBJ databases">
        <title>Complete genome sequence of Flavivirga eckloniae ECD14 isolated from seaweed Ecklonia cava.</title>
        <authorList>
            <person name="Lee J.H."/>
            <person name="Baik K.S."/>
            <person name="Seong C.N."/>
        </authorList>
    </citation>
    <scope>NUCLEOTIDE SEQUENCE [LARGE SCALE GENOMIC DNA]</scope>
    <source>
        <strain evidence="5 6">ECD14</strain>
    </source>
</reference>
<keyword evidence="3" id="KW-0804">Transcription</keyword>
<organism evidence="5 6">
    <name type="scientific">Flavivirga eckloniae</name>
    <dbReference type="NCBI Taxonomy" id="1803846"/>
    <lineage>
        <taxon>Bacteria</taxon>
        <taxon>Pseudomonadati</taxon>
        <taxon>Bacteroidota</taxon>
        <taxon>Flavobacteriia</taxon>
        <taxon>Flavobacteriales</taxon>
        <taxon>Flavobacteriaceae</taxon>
        <taxon>Flavivirga</taxon>
    </lineage>
</organism>
<dbReference type="Gene3D" id="3.20.80.10">
    <property type="entry name" value="Regulatory factor, effector binding domain"/>
    <property type="match status" value="1"/>
</dbReference>
<dbReference type="Gene3D" id="1.10.10.60">
    <property type="entry name" value="Homeodomain-like"/>
    <property type="match status" value="2"/>
</dbReference>
<dbReference type="InterPro" id="IPR011256">
    <property type="entry name" value="Reg_factor_effector_dom_sf"/>
</dbReference>
<dbReference type="Proteomes" id="UP000235826">
    <property type="component" value="Chromosome"/>
</dbReference>
<dbReference type="InterPro" id="IPR018062">
    <property type="entry name" value="HTH_AraC-typ_CS"/>
</dbReference>
<dbReference type="InterPro" id="IPR009057">
    <property type="entry name" value="Homeodomain-like_sf"/>
</dbReference>
<dbReference type="GO" id="GO:0003700">
    <property type="term" value="F:DNA-binding transcription factor activity"/>
    <property type="evidence" value="ECO:0007669"/>
    <property type="project" value="InterPro"/>
</dbReference>
<evidence type="ECO:0000256" key="2">
    <source>
        <dbReference type="ARBA" id="ARBA00023125"/>
    </source>
</evidence>
<dbReference type="GO" id="GO:0043565">
    <property type="term" value="F:sequence-specific DNA binding"/>
    <property type="evidence" value="ECO:0007669"/>
    <property type="project" value="InterPro"/>
</dbReference>
<accession>A0A2K9PTK0</accession>
<keyword evidence="1" id="KW-0805">Transcription regulation</keyword>
<evidence type="ECO:0000313" key="5">
    <source>
        <dbReference type="EMBL" id="AUP80391.1"/>
    </source>
</evidence>
<dbReference type="InterPro" id="IPR018060">
    <property type="entry name" value="HTH_AraC"/>
</dbReference>
<protein>
    <recommendedName>
        <fullName evidence="4">HTH araC/xylS-type domain-containing protein</fullName>
    </recommendedName>
</protein>
<dbReference type="AlphaFoldDB" id="A0A2K9PTK0"/>
<dbReference type="SUPFAM" id="SSF55136">
    <property type="entry name" value="Probable bacterial effector-binding domain"/>
    <property type="match status" value="1"/>
</dbReference>
<dbReference type="Pfam" id="PF12833">
    <property type="entry name" value="HTH_18"/>
    <property type="match status" value="1"/>
</dbReference>
<sequence length="311" mass="35608">MQIGTNSMIDNEYKYRINNVIDHIEKNLDNDFSLNELAKVSNFSKFHFSRIFQGITGETPFQLILRLRLEKAASLLIHGNDSISEIAFKCGFKSLPVFSKNFKSNFKESATSFRTKNSNLDKVNSITDKAIKTPSIYICNQTKSIKWKVDMKNNESIEIKELPNIPVVYLRHIGPYQGDAELFERLFSKLFAWAVPKGLLDNGDFQTAIVYHDDVNVADKNKLRTSVCLTVPENTSVDGEIGKMVLEKGKYVVARFTVKADEFQKAWDWLMGKWFPTSGYQPDDRACFELYPEEPENGTFKVDICVPVRKL</sequence>
<keyword evidence="6" id="KW-1185">Reference proteome</keyword>
<evidence type="ECO:0000313" key="6">
    <source>
        <dbReference type="Proteomes" id="UP000235826"/>
    </source>
</evidence>
<dbReference type="PANTHER" id="PTHR40055:SF1">
    <property type="entry name" value="TRANSCRIPTIONAL REGULATOR YGIV-RELATED"/>
    <property type="match status" value="1"/>
</dbReference>
<dbReference type="PROSITE" id="PS00041">
    <property type="entry name" value="HTH_ARAC_FAMILY_1"/>
    <property type="match status" value="1"/>
</dbReference>
<name>A0A2K9PTK0_9FLAO</name>
<proteinExistence type="predicted"/>
<dbReference type="RefSeq" id="WP_102757037.1">
    <property type="nucleotide sequence ID" value="NZ_CP025791.1"/>
</dbReference>
<feature type="domain" description="HTH araC/xylS-type" evidence="4">
    <location>
        <begin position="18"/>
        <end position="116"/>
    </location>
</feature>
<dbReference type="InterPro" id="IPR050908">
    <property type="entry name" value="SmbC-like"/>
</dbReference>
<evidence type="ECO:0000256" key="1">
    <source>
        <dbReference type="ARBA" id="ARBA00023015"/>
    </source>
</evidence>
<dbReference type="OrthoDB" id="9816011at2"/>
<dbReference type="SUPFAM" id="SSF46689">
    <property type="entry name" value="Homeodomain-like"/>
    <property type="match status" value="2"/>
</dbReference>
<evidence type="ECO:0000256" key="3">
    <source>
        <dbReference type="ARBA" id="ARBA00023163"/>
    </source>
</evidence>
<dbReference type="PROSITE" id="PS01124">
    <property type="entry name" value="HTH_ARAC_FAMILY_2"/>
    <property type="match status" value="1"/>
</dbReference>
<gene>
    <name evidence="5" type="ORF">C1H87_17410</name>
</gene>
<dbReference type="Pfam" id="PF06445">
    <property type="entry name" value="GyrI-like"/>
    <property type="match status" value="1"/>
</dbReference>
<keyword evidence="2" id="KW-0238">DNA-binding</keyword>
<dbReference type="SMART" id="SM00342">
    <property type="entry name" value="HTH_ARAC"/>
    <property type="match status" value="1"/>
</dbReference>
<dbReference type="PANTHER" id="PTHR40055">
    <property type="entry name" value="TRANSCRIPTIONAL REGULATOR YGIV-RELATED"/>
    <property type="match status" value="1"/>
</dbReference>